<accession>A0A9W7ZV11</accession>
<evidence type="ECO:0000259" key="6">
    <source>
        <dbReference type="PROSITE" id="PS50192"/>
    </source>
</evidence>
<dbReference type="OrthoDB" id="333024at2759"/>
<dbReference type="PRINTS" id="PR00419">
    <property type="entry name" value="ADXRDTASE"/>
</dbReference>
<dbReference type="Gene3D" id="3.30.420.10">
    <property type="entry name" value="Ribonuclease H-like superfamily/Ribonuclease H"/>
    <property type="match status" value="1"/>
</dbReference>
<evidence type="ECO:0000256" key="2">
    <source>
        <dbReference type="ARBA" id="ARBA00022630"/>
    </source>
</evidence>
<dbReference type="Gene3D" id="1.20.5.110">
    <property type="match status" value="1"/>
</dbReference>
<keyword evidence="2" id="KW-0285">Flavoprotein</keyword>
<comment type="cofactor">
    <cofactor evidence="1">
        <name>FAD</name>
        <dbReference type="ChEBI" id="CHEBI:57692"/>
    </cofactor>
</comment>
<dbReference type="GO" id="GO:0016491">
    <property type="term" value="F:oxidoreductase activity"/>
    <property type="evidence" value="ECO:0007669"/>
    <property type="project" value="UniProtKB-KW"/>
</dbReference>
<dbReference type="Pfam" id="PF21762">
    <property type="entry name" value="DEDDh_C"/>
    <property type="match status" value="1"/>
</dbReference>
<dbReference type="Gene3D" id="3.40.50.720">
    <property type="entry name" value="NAD(P)-binding Rossmann-like Domain"/>
    <property type="match status" value="1"/>
</dbReference>
<protein>
    <submittedName>
        <fullName evidence="7">NADPH-adrenodoxin reductase</fullName>
        <ecNumber evidence="7">1.18.1.6</ecNumber>
    </submittedName>
</protein>
<evidence type="ECO:0000256" key="4">
    <source>
        <dbReference type="ARBA" id="ARBA00022857"/>
    </source>
</evidence>
<reference evidence="7" key="1">
    <citation type="submission" date="2022-07" db="EMBL/GenBank/DDBJ databases">
        <title>Phylogenomic reconstructions and comparative analyses of Kickxellomycotina fungi.</title>
        <authorList>
            <person name="Reynolds N.K."/>
            <person name="Stajich J.E."/>
            <person name="Barry K."/>
            <person name="Grigoriev I.V."/>
            <person name="Crous P."/>
            <person name="Smith M.E."/>
        </authorList>
    </citation>
    <scope>NUCLEOTIDE SEQUENCE</scope>
    <source>
        <strain evidence="7">NBRC 100468</strain>
    </source>
</reference>
<sequence>MSFNDLEAGYGRSIQQENSIDHEYRNAIKSLSQDIFLVNATRGQISKLVGFLGTNRDTPELRKKLHDKQDSTRELAKEVGSRLKGLSAFQESVDDGTRRKRRLEQEKLTKDFQKTLEDFQNIERLALTKTRKAIMSADEAVQQQERDRLNAEENVEEEQPLLDEQRQVQLQVFDNEIGYNEMLIRERENEIREIEQGIIELNTVFRDLGTIVTEQQSLFDNIESNVNNVKNHTNNASEQLTRASEHQKRSRKNAHTKSASIPHIAIVGGGPAGFYTAARLLSRVKAIAIDIYEKLPTPHGLVRYGVAPDHPEVKICMNKFDQVAEDERVRYFGNVEVGTDGLTLEKLRSIYSGVVLSFGASRDRKLGIPGEDGWRPTGSGADSRLEGGILSARDFVNWYNGHPTAQALAPDLESCDRAIIIGQGNVALDAARILLSDIDVLAKTDITENALDHLRKSKIRHVDVVGRRGPLQAAFTIKELREMIKLPNVAFSTDAELVDREIKEGAGLLAKSRPLKRMADLLSKHAAQSISEPPTTGMPSQDKRSWSLQFLLSPVKVTGNPNGHSPQMVVFEKNRLEGPSERPRAVGIGEYVELGCGLALRSVGYASMPMKGAPFDEKKMLVPNIGGRALKADGDVEPGLYVSGWLKRGPVGVIATTMQDAYQTADVVSSDISGGALTATTTNEVDSQLQKLDVMDGHVSYSGWKVLEDHEFNLGKAIGKPREKVTNVKDMLDIITNDYDSGLWFETEIISRLCKKSLPKNMKIAFGQAMSVERFYLNSRNTFALAKVRSTGKQVLVIGKASWELFITQLPVKLSNMLPNIRPSDVEILNIVSFDYEPEFTSFKQKIKEYNQEITRASKLKELKKYRDEAIETRKAKTHRYVSIDCEMWERNNNFILEIGWSIYDPQTDAILDYHHINSNALNLHNGRYVPDYKEGFLFGSSVRAPVSTTVDELKSLFKKLHPVIIVGHGVKGDIDLLKKAKLPFTDVNGFPIKIIDTSQLYMDYTSEPHNPTSVGNMCKNLGIETANLHNAGNDARFTLMAFLKLTQQ</sequence>
<dbReference type="EC" id="1.18.1.6" evidence="7"/>
<dbReference type="InterPro" id="IPR048519">
    <property type="entry name" value="Gfd2/YDR514C-like_C"/>
</dbReference>
<keyword evidence="8" id="KW-1185">Reference proteome</keyword>
<dbReference type="InterPro" id="IPR055275">
    <property type="entry name" value="Ferredox_Rdtase"/>
</dbReference>
<dbReference type="SUPFAM" id="SSF47661">
    <property type="entry name" value="t-snare proteins"/>
    <property type="match status" value="1"/>
</dbReference>
<dbReference type="PANTHER" id="PTHR48467:SF1">
    <property type="entry name" value="GLUTAMATE SYNTHASE 1 [NADH], CHLOROPLASTIC-LIKE"/>
    <property type="match status" value="1"/>
</dbReference>
<evidence type="ECO:0000256" key="1">
    <source>
        <dbReference type="ARBA" id="ARBA00001974"/>
    </source>
</evidence>
<evidence type="ECO:0000256" key="3">
    <source>
        <dbReference type="ARBA" id="ARBA00022827"/>
    </source>
</evidence>
<evidence type="ECO:0000256" key="5">
    <source>
        <dbReference type="ARBA" id="ARBA00023002"/>
    </source>
</evidence>
<dbReference type="PROSITE" id="PS50192">
    <property type="entry name" value="T_SNARE"/>
    <property type="match status" value="1"/>
</dbReference>
<dbReference type="Gene3D" id="1.20.58.70">
    <property type="match status" value="1"/>
</dbReference>
<dbReference type="InterPro" id="IPR006011">
    <property type="entry name" value="Syntaxin_N"/>
</dbReference>
<organism evidence="7 8">
    <name type="scientific">Mycoemilia scoparia</name>
    <dbReference type="NCBI Taxonomy" id="417184"/>
    <lineage>
        <taxon>Eukaryota</taxon>
        <taxon>Fungi</taxon>
        <taxon>Fungi incertae sedis</taxon>
        <taxon>Zoopagomycota</taxon>
        <taxon>Kickxellomycotina</taxon>
        <taxon>Kickxellomycetes</taxon>
        <taxon>Kickxellales</taxon>
        <taxon>Kickxellaceae</taxon>
        <taxon>Mycoemilia</taxon>
    </lineage>
</organism>
<evidence type="ECO:0000313" key="7">
    <source>
        <dbReference type="EMBL" id="KAJ1917166.1"/>
    </source>
</evidence>
<dbReference type="Pfam" id="PF14523">
    <property type="entry name" value="Syntaxin_2"/>
    <property type="match status" value="1"/>
</dbReference>
<name>A0A9W7ZV11_9FUNG</name>
<proteinExistence type="predicted"/>
<dbReference type="Proteomes" id="UP001150538">
    <property type="component" value="Unassembled WGS sequence"/>
</dbReference>
<dbReference type="AlphaFoldDB" id="A0A9W7ZV11"/>
<dbReference type="InterPro" id="IPR036188">
    <property type="entry name" value="FAD/NAD-bd_sf"/>
</dbReference>
<dbReference type="InterPro" id="IPR000727">
    <property type="entry name" value="T_SNARE_dom"/>
</dbReference>
<dbReference type="InterPro" id="IPR036397">
    <property type="entry name" value="RNaseH_sf"/>
</dbReference>
<dbReference type="InterPro" id="IPR012337">
    <property type="entry name" value="RNaseH-like_sf"/>
</dbReference>
<dbReference type="SMART" id="SM00397">
    <property type="entry name" value="t_SNARE"/>
    <property type="match status" value="1"/>
</dbReference>
<keyword evidence="5 7" id="KW-0560">Oxidoreductase</keyword>
<dbReference type="SUPFAM" id="SSF51971">
    <property type="entry name" value="Nucleotide-binding domain"/>
    <property type="match status" value="1"/>
</dbReference>
<dbReference type="GO" id="GO:0003676">
    <property type="term" value="F:nucleic acid binding"/>
    <property type="evidence" value="ECO:0007669"/>
    <property type="project" value="InterPro"/>
</dbReference>
<dbReference type="Gene3D" id="3.50.50.60">
    <property type="entry name" value="FAD/NAD(P)-binding domain"/>
    <property type="match status" value="1"/>
</dbReference>
<evidence type="ECO:0000313" key="8">
    <source>
        <dbReference type="Proteomes" id="UP001150538"/>
    </source>
</evidence>
<dbReference type="SMART" id="SM00503">
    <property type="entry name" value="SynN"/>
    <property type="match status" value="1"/>
</dbReference>
<dbReference type="InterPro" id="IPR010989">
    <property type="entry name" value="SNARE"/>
</dbReference>
<gene>
    <name evidence="7" type="primary">ARH1</name>
    <name evidence="7" type="ORF">H4219_003356</name>
</gene>
<keyword evidence="3" id="KW-0274">FAD</keyword>
<comment type="caution">
    <text evidence="7">The sequence shown here is derived from an EMBL/GenBank/DDBJ whole genome shotgun (WGS) entry which is preliminary data.</text>
</comment>
<feature type="domain" description="T-SNARE coiled-coil homology" evidence="6">
    <location>
        <begin position="181"/>
        <end position="243"/>
    </location>
</feature>
<dbReference type="GO" id="GO:0016192">
    <property type="term" value="P:vesicle-mediated transport"/>
    <property type="evidence" value="ECO:0007669"/>
    <property type="project" value="InterPro"/>
</dbReference>
<dbReference type="GO" id="GO:0016020">
    <property type="term" value="C:membrane"/>
    <property type="evidence" value="ECO:0007669"/>
    <property type="project" value="InterPro"/>
</dbReference>
<keyword evidence="4" id="KW-0521">NADP</keyword>
<dbReference type="CDD" id="cd15840">
    <property type="entry name" value="SNARE_Qa"/>
    <property type="match status" value="1"/>
</dbReference>
<dbReference type="EMBL" id="JANBPU010000079">
    <property type="protein sequence ID" value="KAJ1917166.1"/>
    <property type="molecule type" value="Genomic_DNA"/>
</dbReference>
<dbReference type="PANTHER" id="PTHR48467">
    <property type="entry name" value="GLUTAMATE SYNTHASE 1 [NADH], CHLOROPLASTIC-LIKE"/>
    <property type="match status" value="1"/>
</dbReference>
<dbReference type="SUPFAM" id="SSF53098">
    <property type="entry name" value="Ribonuclease H-like"/>
    <property type="match status" value="1"/>
</dbReference>